<dbReference type="GeneID" id="25978611"/>
<keyword evidence="2" id="KW-1185">Reference proteome</keyword>
<name>F0XBS2_GROCL</name>
<reference evidence="1 2" key="1">
    <citation type="journal article" date="2011" name="Proc. Natl. Acad. Sci. U.S.A.">
        <title>Genome and transcriptome analyses of the mountain pine beetle-fungal symbiont Grosmannia clavigera, a lodgepole pine pathogen.</title>
        <authorList>
            <person name="DiGuistini S."/>
            <person name="Wang Y."/>
            <person name="Liao N.Y."/>
            <person name="Taylor G."/>
            <person name="Tanguay P."/>
            <person name="Feau N."/>
            <person name="Henrissat B."/>
            <person name="Chan S.K."/>
            <person name="Hesse-Orce U."/>
            <person name="Alamouti S.M."/>
            <person name="Tsui C.K.M."/>
            <person name="Docking R.T."/>
            <person name="Levasseur A."/>
            <person name="Haridas S."/>
            <person name="Robertson G."/>
            <person name="Birol I."/>
            <person name="Holt R.A."/>
            <person name="Marra M.A."/>
            <person name="Hamelin R.C."/>
            <person name="Hirst M."/>
            <person name="Jones S.J.M."/>
            <person name="Bohlmann J."/>
            <person name="Breuil C."/>
        </authorList>
    </citation>
    <scope>NUCLEOTIDE SEQUENCE [LARGE SCALE GENOMIC DNA]</scope>
    <source>
        <strain evidence="2">kw1407 / UAMH 11150</strain>
    </source>
</reference>
<dbReference type="RefSeq" id="XP_014174523.1">
    <property type="nucleotide sequence ID" value="XM_014319048.1"/>
</dbReference>
<dbReference type="AlphaFoldDB" id="F0XBS2"/>
<protein>
    <submittedName>
        <fullName evidence="1">Uncharacterized protein</fullName>
    </submittedName>
</protein>
<sequence length="76" mass="8703">MCTRQEIVYYCSKGTECLESKGERLYMEVIVVPCEKAERNRKPCLLPTYLPQLANRKKACCETETTKVTKVAKVAK</sequence>
<dbReference type="InParanoid" id="F0XBS2"/>
<dbReference type="Proteomes" id="UP000007796">
    <property type="component" value="Unassembled WGS sequence"/>
</dbReference>
<evidence type="ECO:0000313" key="2">
    <source>
        <dbReference type="Proteomes" id="UP000007796"/>
    </source>
</evidence>
<dbReference type="HOGENOM" id="CLU_2654735_0_0_1"/>
<proteinExistence type="predicted"/>
<evidence type="ECO:0000313" key="1">
    <source>
        <dbReference type="EMBL" id="EFX05041.1"/>
    </source>
</evidence>
<accession>F0XBS2</accession>
<dbReference type="EMBL" id="GL629756">
    <property type="protein sequence ID" value="EFX05041.1"/>
    <property type="molecule type" value="Genomic_DNA"/>
</dbReference>
<organism evidence="2">
    <name type="scientific">Grosmannia clavigera (strain kw1407 / UAMH 11150)</name>
    <name type="common">Blue stain fungus</name>
    <name type="synonym">Graphiocladiella clavigera</name>
    <dbReference type="NCBI Taxonomy" id="655863"/>
    <lineage>
        <taxon>Eukaryota</taxon>
        <taxon>Fungi</taxon>
        <taxon>Dikarya</taxon>
        <taxon>Ascomycota</taxon>
        <taxon>Pezizomycotina</taxon>
        <taxon>Sordariomycetes</taxon>
        <taxon>Sordariomycetidae</taxon>
        <taxon>Ophiostomatales</taxon>
        <taxon>Ophiostomataceae</taxon>
        <taxon>Leptographium</taxon>
    </lineage>
</organism>
<gene>
    <name evidence="1" type="ORF">CMQ_5303</name>
</gene>